<dbReference type="GO" id="GO:0004862">
    <property type="term" value="F:cAMP-dependent protein kinase inhibitor activity"/>
    <property type="evidence" value="ECO:0007669"/>
    <property type="project" value="TreeGrafter"/>
</dbReference>
<dbReference type="Proteomes" id="UP000199409">
    <property type="component" value="Unassembled WGS sequence"/>
</dbReference>
<dbReference type="RefSeq" id="WP_092344462.1">
    <property type="nucleotide sequence ID" value="NZ_FNQN01000001.1"/>
</dbReference>
<dbReference type="AlphaFoldDB" id="A0A1H3W9R9"/>
<sequence length="176" mass="20147">MNPFWDNIFRRSGYEQTLTYFLSTMPMFKMLNKRELTFLENIVHVRNYEADEIVFNEGDIGSGMYSIRSGQVQIYNLDDQGQETEQAILNPGDFFGEIALTASRPRCASARTTEPTVLVGLFRSDMMEAVRRHPAPSAKIMLGLNRVISDRLLQCSLELTKLKTQLNDNREQLTDA</sequence>
<organism evidence="2 3">
    <name type="scientific">Desulfuromusa kysingii</name>
    <dbReference type="NCBI Taxonomy" id="37625"/>
    <lineage>
        <taxon>Bacteria</taxon>
        <taxon>Pseudomonadati</taxon>
        <taxon>Thermodesulfobacteriota</taxon>
        <taxon>Desulfuromonadia</taxon>
        <taxon>Desulfuromonadales</taxon>
        <taxon>Geopsychrobacteraceae</taxon>
        <taxon>Desulfuromusa</taxon>
    </lineage>
</organism>
<name>A0A1H3W9R9_9BACT</name>
<protein>
    <submittedName>
        <fullName evidence="2">Cyclic nucleotide-binding domain-containing protein</fullName>
    </submittedName>
</protein>
<dbReference type="InterPro" id="IPR014710">
    <property type="entry name" value="RmlC-like_jellyroll"/>
</dbReference>
<dbReference type="Gene3D" id="2.60.120.10">
    <property type="entry name" value="Jelly Rolls"/>
    <property type="match status" value="1"/>
</dbReference>
<dbReference type="PANTHER" id="PTHR11635:SF152">
    <property type="entry name" value="CAMP-DEPENDENT PROTEIN KINASE TYPE I REGULATORY SUBUNIT-RELATED"/>
    <property type="match status" value="1"/>
</dbReference>
<evidence type="ECO:0000313" key="3">
    <source>
        <dbReference type="Proteomes" id="UP000199409"/>
    </source>
</evidence>
<dbReference type="GO" id="GO:0030552">
    <property type="term" value="F:cAMP binding"/>
    <property type="evidence" value="ECO:0007669"/>
    <property type="project" value="TreeGrafter"/>
</dbReference>
<feature type="domain" description="Cyclic nucleotide-binding" evidence="1">
    <location>
        <begin position="27"/>
        <end position="130"/>
    </location>
</feature>
<dbReference type="InterPro" id="IPR018490">
    <property type="entry name" value="cNMP-bd_dom_sf"/>
</dbReference>
<dbReference type="OrthoDB" id="9784809at2"/>
<evidence type="ECO:0000313" key="2">
    <source>
        <dbReference type="EMBL" id="SDZ83835.1"/>
    </source>
</evidence>
<dbReference type="EMBL" id="FNQN01000001">
    <property type="protein sequence ID" value="SDZ83835.1"/>
    <property type="molecule type" value="Genomic_DNA"/>
</dbReference>
<dbReference type="PANTHER" id="PTHR11635">
    <property type="entry name" value="CAMP-DEPENDENT PROTEIN KINASE REGULATORY CHAIN"/>
    <property type="match status" value="1"/>
</dbReference>
<dbReference type="SUPFAM" id="SSF51206">
    <property type="entry name" value="cAMP-binding domain-like"/>
    <property type="match status" value="1"/>
</dbReference>
<dbReference type="GO" id="GO:0034236">
    <property type="term" value="F:protein kinase A catalytic subunit binding"/>
    <property type="evidence" value="ECO:0007669"/>
    <property type="project" value="TreeGrafter"/>
</dbReference>
<proteinExistence type="predicted"/>
<dbReference type="GO" id="GO:0005829">
    <property type="term" value="C:cytosol"/>
    <property type="evidence" value="ECO:0007669"/>
    <property type="project" value="TreeGrafter"/>
</dbReference>
<dbReference type="SMART" id="SM00100">
    <property type="entry name" value="cNMP"/>
    <property type="match status" value="1"/>
</dbReference>
<dbReference type="CDD" id="cd00038">
    <property type="entry name" value="CAP_ED"/>
    <property type="match status" value="1"/>
</dbReference>
<dbReference type="STRING" id="37625.SAMN05660420_00555"/>
<dbReference type="Pfam" id="PF00027">
    <property type="entry name" value="cNMP_binding"/>
    <property type="match status" value="1"/>
</dbReference>
<reference evidence="2 3" key="1">
    <citation type="submission" date="2016-10" db="EMBL/GenBank/DDBJ databases">
        <authorList>
            <person name="de Groot N.N."/>
        </authorList>
    </citation>
    <scope>NUCLEOTIDE SEQUENCE [LARGE SCALE GENOMIC DNA]</scope>
    <source>
        <strain evidence="2 3">DSM 7343</strain>
    </source>
</reference>
<keyword evidence="3" id="KW-1185">Reference proteome</keyword>
<accession>A0A1H3W9R9</accession>
<dbReference type="GO" id="GO:0005952">
    <property type="term" value="C:cAMP-dependent protein kinase complex"/>
    <property type="evidence" value="ECO:0007669"/>
    <property type="project" value="InterPro"/>
</dbReference>
<dbReference type="InterPro" id="IPR000595">
    <property type="entry name" value="cNMP-bd_dom"/>
</dbReference>
<evidence type="ECO:0000259" key="1">
    <source>
        <dbReference type="PROSITE" id="PS50042"/>
    </source>
</evidence>
<gene>
    <name evidence="2" type="ORF">SAMN05660420_00555</name>
</gene>
<dbReference type="PRINTS" id="PR00103">
    <property type="entry name" value="CAMPKINASE"/>
</dbReference>
<dbReference type="PROSITE" id="PS50042">
    <property type="entry name" value="CNMP_BINDING_3"/>
    <property type="match status" value="1"/>
</dbReference>
<dbReference type="InterPro" id="IPR050503">
    <property type="entry name" value="cAMP-dep_PK_reg_su-like"/>
</dbReference>